<dbReference type="InterPro" id="IPR043146">
    <property type="entry name" value="Penicillin_amidase_N_B-knob"/>
</dbReference>
<dbReference type="Gene3D" id="1.10.1400.10">
    <property type="match status" value="1"/>
</dbReference>
<proteinExistence type="inferred from homology"/>
<dbReference type="GO" id="GO:0017000">
    <property type="term" value="P:antibiotic biosynthetic process"/>
    <property type="evidence" value="ECO:0007669"/>
    <property type="project" value="InterPro"/>
</dbReference>
<dbReference type="Pfam" id="PF01804">
    <property type="entry name" value="Penicil_amidase"/>
    <property type="match status" value="1"/>
</dbReference>
<accession>F3L235</accession>
<dbReference type="STRING" id="2518989.IMCC3088_1602"/>
<protein>
    <submittedName>
        <fullName evidence="7">Penicillin amidase family protein</fullName>
    </submittedName>
</protein>
<dbReference type="Gene3D" id="3.60.20.10">
    <property type="entry name" value="Glutamine Phosphoribosylpyrophosphate, subunit 1, domain 1"/>
    <property type="match status" value="1"/>
</dbReference>
<keyword evidence="6" id="KW-0106">Calcium</keyword>
<comment type="similarity">
    <text evidence="1">Belongs to the peptidase S45 family.</text>
</comment>
<evidence type="ECO:0000256" key="6">
    <source>
        <dbReference type="PIRSR" id="PIRSR001227-2"/>
    </source>
</evidence>
<dbReference type="eggNOG" id="COG2366">
    <property type="taxonomic scope" value="Bacteria"/>
</dbReference>
<keyword evidence="4" id="KW-0865">Zymogen</keyword>
<keyword evidence="2" id="KW-0732">Signal</keyword>
<keyword evidence="6" id="KW-0479">Metal-binding</keyword>
<comment type="cofactor">
    <cofactor evidence="6">
        <name>Ca(2+)</name>
        <dbReference type="ChEBI" id="CHEBI:29108"/>
    </cofactor>
    <text evidence="6">Binds 1 Ca(2+) ion per dimer.</text>
</comment>
<dbReference type="PANTHER" id="PTHR34218">
    <property type="entry name" value="PEPTIDASE S45 PENICILLIN AMIDASE"/>
    <property type="match status" value="1"/>
</dbReference>
<dbReference type="PANTHER" id="PTHR34218:SF3">
    <property type="entry name" value="ACYL-HOMOSERINE LACTONE ACYLASE PVDQ"/>
    <property type="match status" value="1"/>
</dbReference>
<dbReference type="EMBL" id="AEIG01000041">
    <property type="protein sequence ID" value="EGG29598.1"/>
    <property type="molecule type" value="Genomic_DNA"/>
</dbReference>
<evidence type="ECO:0000256" key="3">
    <source>
        <dbReference type="ARBA" id="ARBA00022801"/>
    </source>
</evidence>
<keyword evidence="3" id="KW-0378">Hydrolase</keyword>
<dbReference type="GO" id="GO:0016811">
    <property type="term" value="F:hydrolase activity, acting on carbon-nitrogen (but not peptide) bonds, in linear amides"/>
    <property type="evidence" value="ECO:0007669"/>
    <property type="project" value="InterPro"/>
</dbReference>
<evidence type="ECO:0000313" key="7">
    <source>
        <dbReference type="EMBL" id="EGG29598.1"/>
    </source>
</evidence>
<feature type="binding site" evidence="6">
    <location>
        <position position="270"/>
    </location>
    <ligand>
        <name>Ca(2+)</name>
        <dbReference type="ChEBI" id="CHEBI:29108"/>
    </ligand>
</feature>
<dbReference type="InterPro" id="IPR014395">
    <property type="entry name" value="Pen/GL7ACA/AHL_acylase"/>
</dbReference>
<comment type="caution">
    <text evidence="7">The sequence shown here is derived from an EMBL/GenBank/DDBJ whole genome shotgun (WGS) entry which is preliminary data.</text>
</comment>
<evidence type="ECO:0000256" key="5">
    <source>
        <dbReference type="PIRSR" id="PIRSR001227-1"/>
    </source>
</evidence>
<evidence type="ECO:0000256" key="4">
    <source>
        <dbReference type="ARBA" id="ARBA00023145"/>
    </source>
</evidence>
<feature type="binding site" evidence="6">
    <location>
        <position position="268"/>
    </location>
    <ligand>
        <name>Ca(2+)</name>
        <dbReference type="ChEBI" id="CHEBI:29108"/>
    </ligand>
</feature>
<dbReference type="Proteomes" id="UP000005615">
    <property type="component" value="Unassembled WGS sequence"/>
</dbReference>
<evidence type="ECO:0000256" key="1">
    <source>
        <dbReference type="ARBA" id="ARBA00006586"/>
    </source>
</evidence>
<dbReference type="PROSITE" id="PS51257">
    <property type="entry name" value="PROKAR_LIPOPROTEIN"/>
    <property type="match status" value="1"/>
</dbReference>
<dbReference type="RefSeq" id="WP_009575832.1">
    <property type="nucleotide sequence ID" value="NZ_AEIG01000041.1"/>
</dbReference>
<dbReference type="GO" id="GO:0046872">
    <property type="term" value="F:metal ion binding"/>
    <property type="evidence" value="ECO:0007669"/>
    <property type="project" value="UniProtKB-KW"/>
</dbReference>
<evidence type="ECO:0000313" key="8">
    <source>
        <dbReference type="Proteomes" id="UP000005615"/>
    </source>
</evidence>
<dbReference type="PIRSF" id="PIRSF001227">
    <property type="entry name" value="Pen_acylase"/>
    <property type="match status" value="1"/>
</dbReference>
<dbReference type="InterPro" id="IPR029055">
    <property type="entry name" value="Ntn_hydrolases_N"/>
</dbReference>
<dbReference type="InterPro" id="IPR002692">
    <property type="entry name" value="S45"/>
</dbReference>
<reference evidence="7 8" key="1">
    <citation type="journal article" date="2011" name="J. Bacteriol.">
        <title>Genome sequence of strain IMCC3088, a proteorhodopsin-containing marine bacterium belonging to the OM60/NOR5 clade.</title>
        <authorList>
            <person name="Jang Y."/>
            <person name="Oh H.M."/>
            <person name="Kang I."/>
            <person name="Lee K."/>
            <person name="Yang S.J."/>
            <person name="Cho J.C."/>
        </authorList>
    </citation>
    <scope>NUCLEOTIDE SEQUENCE [LARGE SCALE GENOMIC DNA]</scope>
    <source>
        <strain evidence="7 8">IMCC3088</strain>
    </source>
</reference>
<dbReference type="InterPro" id="IPR043147">
    <property type="entry name" value="Penicillin_amidase_A-knob"/>
</dbReference>
<dbReference type="InterPro" id="IPR023343">
    <property type="entry name" value="Penicillin_amidase_dom1"/>
</dbReference>
<organism evidence="7 8">
    <name type="scientific">Aequoribacter fuscus</name>
    <dbReference type="NCBI Taxonomy" id="2518989"/>
    <lineage>
        <taxon>Bacteria</taxon>
        <taxon>Pseudomonadati</taxon>
        <taxon>Pseudomonadota</taxon>
        <taxon>Gammaproteobacteria</taxon>
        <taxon>Cellvibrionales</taxon>
        <taxon>Halieaceae</taxon>
        <taxon>Aequoribacter</taxon>
    </lineage>
</organism>
<dbReference type="OrthoDB" id="9760084at2"/>
<evidence type="ECO:0000256" key="2">
    <source>
        <dbReference type="ARBA" id="ARBA00022729"/>
    </source>
</evidence>
<dbReference type="SUPFAM" id="SSF56235">
    <property type="entry name" value="N-terminal nucleophile aminohydrolases (Ntn hydrolases)"/>
    <property type="match status" value="1"/>
</dbReference>
<keyword evidence="8" id="KW-1185">Reference proteome</keyword>
<feature type="active site" description="Nucleophile" evidence="5">
    <location>
        <position position="195"/>
    </location>
</feature>
<dbReference type="Gene3D" id="1.10.439.10">
    <property type="entry name" value="Penicillin Amidohydrolase, domain 1"/>
    <property type="match status" value="1"/>
</dbReference>
<sequence>MRTLILLCFVAGLTACAGRVPDISVDATKYDVQIERDRWGIPHIHGKTDADTAFGFAYAQAEDGWELIEETLPFYRGESARYNGKDAAPADYMIQWLGVRDWVNAGYENQISPEARALVQAYTDGLNHFAAKHPHRVTRDILPVTTTDIITGFVVRHLLFYGFDGSVKEVMGPERAREVSRLVADLGLSDTPIGSNAIAVSPAATDDGATRLMINSHQPTDGPVAWYEAHISSDEGLDIMGGTFPGSPLISLGFNHDIAWGVTVNKPDLVDIFVLEINPDNEDQYRLDGQWLDLEVSEASLRVKLWGPLYWTVKREIYRSKHGPVMKTDHGTYAFRFGGQNEIRQVDQWYALNRARTFDEWYAAMAQHRFASFNFVFADKEGTIAFVHNSLTPRRKPGYDWSQYLPGDRSDLIWDSYLPFQQLPQVVRPKYGYLASTNQTPFQVAVADDNPDPSAFSPTDGYQARMTNRADRALELFAALRPISAEDFWTIKHDKAYAVSSRAGHYIRAAIAAELTDALPHHLQAQALLAQWDLVADIQSREAALGVCVIRAEWRAEQDAVAPPEAGGVLQACADELLEVSGRIDPLWGEINRHTRGPVNVPIGGGPDTLRAIYGTGYEENGYLTNIAGDGLYYLVAWNAEQKLSVQGVHHYGSATMLEDSAHYADQAEDFAAERLHAPLFDAQERAAAGNVRSYRP</sequence>
<name>F3L235_9GAMM</name>
<dbReference type="MEROPS" id="S45.002"/>
<feature type="binding site" evidence="6">
    <location>
        <position position="449"/>
    </location>
    <ligand>
        <name>Ca(2+)</name>
        <dbReference type="ChEBI" id="CHEBI:29108"/>
    </ligand>
</feature>
<gene>
    <name evidence="7" type="ORF">IMCC3088_1602</name>
</gene>
<feature type="binding site" evidence="6">
    <location>
        <position position="271"/>
    </location>
    <ligand>
        <name>Ca(2+)</name>
        <dbReference type="ChEBI" id="CHEBI:29108"/>
    </ligand>
</feature>
<dbReference type="AlphaFoldDB" id="F3L235"/>
<dbReference type="Gene3D" id="2.30.120.10">
    <property type="match status" value="1"/>
</dbReference>